<protein>
    <submittedName>
        <fullName evidence="5">Uncharacterized protein</fullName>
    </submittedName>
</protein>
<accession>A0A8H3BU09</accession>
<dbReference type="SUPFAM" id="SSF53474">
    <property type="entry name" value="alpha/beta-Hydrolases"/>
    <property type="match status" value="1"/>
</dbReference>
<feature type="domain" description="Peptidase S33 tripeptidyl aminopeptidase-like C-terminal" evidence="4">
    <location>
        <begin position="451"/>
        <end position="553"/>
    </location>
</feature>
<evidence type="ECO:0000313" key="5">
    <source>
        <dbReference type="EMBL" id="CAE6463603.1"/>
    </source>
</evidence>
<evidence type="ECO:0000259" key="3">
    <source>
        <dbReference type="Pfam" id="PF00561"/>
    </source>
</evidence>
<dbReference type="InterPro" id="IPR029058">
    <property type="entry name" value="AB_hydrolase_fold"/>
</dbReference>
<name>A0A8H3BU09_9AGAM</name>
<dbReference type="PANTHER" id="PTHR43248:SF25">
    <property type="entry name" value="AB HYDROLASE-1 DOMAIN-CONTAINING PROTEIN-RELATED"/>
    <property type="match status" value="1"/>
</dbReference>
<keyword evidence="2" id="KW-0378">Hydrolase</keyword>
<dbReference type="Pfam" id="PF08386">
    <property type="entry name" value="Abhydrolase_4"/>
    <property type="match status" value="1"/>
</dbReference>
<dbReference type="GO" id="GO:0016787">
    <property type="term" value="F:hydrolase activity"/>
    <property type="evidence" value="ECO:0007669"/>
    <property type="project" value="UniProtKB-KW"/>
</dbReference>
<dbReference type="InterPro" id="IPR000073">
    <property type="entry name" value="AB_hydrolase_1"/>
</dbReference>
<dbReference type="Proteomes" id="UP000663888">
    <property type="component" value="Unassembled WGS sequence"/>
</dbReference>
<dbReference type="EMBL" id="CAJMWX010001054">
    <property type="protein sequence ID" value="CAE6463603.1"/>
    <property type="molecule type" value="Genomic_DNA"/>
</dbReference>
<dbReference type="InterPro" id="IPR051601">
    <property type="entry name" value="Serine_prot/Carboxylest_S33"/>
</dbReference>
<evidence type="ECO:0000313" key="6">
    <source>
        <dbReference type="Proteomes" id="UP000663888"/>
    </source>
</evidence>
<evidence type="ECO:0000256" key="2">
    <source>
        <dbReference type="ARBA" id="ARBA00022801"/>
    </source>
</evidence>
<evidence type="ECO:0000256" key="1">
    <source>
        <dbReference type="ARBA" id="ARBA00010088"/>
    </source>
</evidence>
<dbReference type="PANTHER" id="PTHR43248">
    <property type="entry name" value="2-SUCCINYL-6-HYDROXY-2,4-CYCLOHEXADIENE-1-CARBOXYLATE SYNTHASE"/>
    <property type="match status" value="1"/>
</dbReference>
<comment type="similarity">
    <text evidence="1">Belongs to the peptidase S33 family.</text>
</comment>
<gene>
    <name evidence="5" type="ORF">RDB_LOCUS95001</name>
</gene>
<dbReference type="Pfam" id="PF00561">
    <property type="entry name" value="Abhydrolase_1"/>
    <property type="match status" value="1"/>
</dbReference>
<comment type="caution">
    <text evidence="5">The sequence shown here is derived from an EMBL/GenBank/DDBJ whole genome shotgun (WGS) entry which is preliminary data.</text>
</comment>
<reference evidence="5" key="1">
    <citation type="submission" date="2021-01" db="EMBL/GenBank/DDBJ databases">
        <authorList>
            <person name="Kaushik A."/>
        </authorList>
    </citation>
    <scope>NUCLEOTIDE SEQUENCE</scope>
    <source>
        <strain evidence="5">AG4-R118</strain>
    </source>
</reference>
<organism evidence="5 6">
    <name type="scientific">Rhizoctonia solani</name>
    <dbReference type="NCBI Taxonomy" id="456999"/>
    <lineage>
        <taxon>Eukaryota</taxon>
        <taxon>Fungi</taxon>
        <taxon>Dikarya</taxon>
        <taxon>Basidiomycota</taxon>
        <taxon>Agaricomycotina</taxon>
        <taxon>Agaricomycetes</taxon>
        <taxon>Cantharellales</taxon>
        <taxon>Ceratobasidiaceae</taxon>
        <taxon>Rhizoctonia</taxon>
    </lineage>
</organism>
<dbReference type="AlphaFoldDB" id="A0A8H3BU09"/>
<feature type="domain" description="AB hydrolase-1" evidence="3">
    <location>
        <begin position="102"/>
        <end position="275"/>
    </location>
</feature>
<dbReference type="Gene3D" id="3.40.50.1820">
    <property type="entry name" value="alpha/beta hydrolase"/>
    <property type="match status" value="1"/>
</dbReference>
<dbReference type="InterPro" id="IPR013595">
    <property type="entry name" value="Pept_S33_TAP-like_C"/>
</dbReference>
<evidence type="ECO:0000259" key="4">
    <source>
        <dbReference type="Pfam" id="PF08386"/>
    </source>
</evidence>
<sequence length="597" mass="65355">MSLEAPEDTPKAMFTTSWMKAAIASGLLLPMSRAAYPLPVNSRQVSNTSTISWTACPDSSSTQCAFLEVPLDYSNPGSNATVSIFLRKYPAKVPEDQRLGSLLTNPGGPGGSGSSWIATSGEEISILVNGRYDIIGFDPRAVNLTGPPTSCHSAEAKFLQREYQLALHGPPFPHTGGVAEKRHVAKYATIQASHNAACVQSGNHEMLRNSGTVAVVKDMERIVHALGEDGLNFLGYSYGTILGATFAALRPDLVKRMVLDGVSDSESYFNDVLEWGRSGMQDTHKTLAGFISTCIEAGPEYCPLASRKDNQTETIRGLTERLSALYARLGEEPLVVADTSSGPGIIQAHHMQYLMFTYMYVPGLWADLASALADLEKGDGYAIYSYVFWQYADPARITPAPYTQNVYNRSMQVSNTRESTYPIMCSDALPLNITIDEYADYFREIGKLNSMGEQWALIMGGCRDWSFRANERYNGPWTVEKGLKKTRFPILFVSLDADPVTPLPSAIKMSRGFGNESASLLIQEGTAHPSLCTIKNIQDYFTDGKVPINGTHCKPEPGGIYPDNTNPKRAVLNKRDSELLDAVGRMGKKRAKLTLNF</sequence>
<proteinExistence type="inferred from homology"/>